<reference evidence="1 2" key="1">
    <citation type="submission" date="2015-10" db="EMBL/GenBank/DDBJ databases">
        <title>Draft genome sequence of Thermococcus celericrescens strain DSM 17994.</title>
        <authorList>
            <person name="Hong S.-J."/>
            <person name="Park C.-E."/>
            <person name="Shin J.-H."/>
        </authorList>
    </citation>
    <scope>NUCLEOTIDE SEQUENCE [LARGE SCALE GENOMIC DNA]</scope>
    <source>
        <strain evidence="1 2">DSM 17994</strain>
    </source>
</reference>
<dbReference type="OrthoDB" id="86147at2157"/>
<name>A0A117IT76_9EURY</name>
<organism evidence="1 2">
    <name type="scientific">Thermococcus celericrescens</name>
    <dbReference type="NCBI Taxonomy" id="227598"/>
    <lineage>
        <taxon>Archaea</taxon>
        <taxon>Methanobacteriati</taxon>
        <taxon>Methanobacteriota</taxon>
        <taxon>Thermococci</taxon>
        <taxon>Thermococcales</taxon>
        <taxon>Thermococcaceae</taxon>
        <taxon>Thermococcus</taxon>
    </lineage>
</organism>
<sequence>MVDYQSSKDLHYLITRIINPILNPIIATLHSGPVVHYKDGTLDVTEYPIPELMAEFLTDWRDGLWYKYSGKNPTDVSGDILHEYMETINYVYRRPHSVDEETAKQVGRDLILLGQKIEEYLTGKVEVFSDFVFEAEKKREQSSSKKP</sequence>
<comment type="caution">
    <text evidence="1">The sequence shown here is derived from an EMBL/GenBank/DDBJ whole genome shotgun (WGS) entry which is preliminary data.</text>
</comment>
<dbReference type="STRING" id="227598.APY94_07035"/>
<keyword evidence="2" id="KW-1185">Reference proteome</keyword>
<protein>
    <submittedName>
        <fullName evidence="1">Uncharacterized protein</fullName>
    </submittedName>
</protein>
<gene>
    <name evidence="1" type="ORF">APY94_07035</name>
</gene>
<accession>A0A117IT76</accession>
<dbReference type="Proteomes" id="UP000053462">
    <property type="component" value="Unassembled WGS sequence"/>
</dbReference>
<dbReference type="RefSeq" id="WP_058938958.1">
    <property type="nucleotide sequence ID" value="NZ_LLYW01000024.1"/>
</dbReference>
<dbReference type="AlphaFoldDB" id="A0A117IT76"/>
<evidence type="ECO:0000313" key="2">
    <source>
        <dbReference type="Proteomes" id="UP000053462"/>
    </source>
</evidence>
<dbReference type="EMBL" id="LLYW01000024">
    <property type="protein sequence ID" value="KUH33154.1"/>
    <property type="molecule type" value="Genomic_DNA"/>
</dbReference>
<evidence type="ECO:0000313" key="1">
    <source>
        <dbReference type="EMBL" id="KUH33154.1"/>
    </source>
</evidence>
<proteinExistence type="predicted"/>